<reference evidence="1 2" key="1">
    <citation type="journal article" date="2012" name="Int. J. Syst. Evol. Microbiol.">
        <title>Shewanella dokdonensis sp. nov., isolated from seawater.</title>
        <authorList>
            <person name="Sung H.R."/>
            <person name="Yoon J.H."/>
            <person name="Ghim S.Y."/>
        </authorList>
    </citation>
    <scope>NUCLEOTIDE SEQUENCE [LARGE SCALE GENOMIC DNA]</scope>
    <source>
        <strain evidence="1 2">DSM 23626</strain>
    </source>
</reference>
<keyword evidence="2" id="KW-1185">Reference proteome</keyword>
<sequence length="120" mass="13693">MDLFLSPKPQCEKNPFVVIELKAIKPEASENGGNRTKVRQSYGQLLDYSVNLRTPTDFNNIERWLVIKHIPDDCRNLLEKLTQLDSNFSVWTYNERDKMPLVLKLGRSKSSGLLSGGTKP</sequence>
<dbReference type="RefSeq" id="WP_213681718.1">
    <property type="nucleotide sequence ID" value="NZ_CP074572.1"/>
</dbReference>
<proteinExistence type="predicted"/>
<dbReference type="EMBL" id="CP074572">
    <property type="protein sequence ID" value="QVK23075.1"/>
    <property type="molecule type" value="Genomic_DNA"/>
</dbReference>
<protein>
    <submittedName>
        <fullName evidence="1">Uncharacterized protein</fullName>
    </submittedName>
</protein>
<name>A0ABX8DFB5_9GAMM</name>
<accession>A0ABX8DFB5</accession>
<gene>
    <name evidence="1" type="ORF">KHX94_18565</name>
</gene>
<dbReference type="Proteomes" id="UP000676428">
    <property type="component" value="Chromosome"/>
</dbReference>
<organism evidence="1 2">
    <name type="scientific">Shewanella dokdonensis</name>
    <dbReference type="NCBI Taxonomy" id="712036"/>
    <lineage>
        <taxon>Bacteria</taxon>
        <taxon>Pseudomonadati</taxon>
        <taxon>Pseudomonadota</taxon>
        <taxon>Gammaproteobacteria</taxon>
        <taxon>Alteromonadales</taxon>
        <taxon>Shewanellaceae</taxon>
        <taxon>Shewanella</taxon>
    </lineage>
</organism>
<evidence type="ECO:0000313" key="2">
    <source>
        <dbReference type="Proteomes" id="UP000676428"/>
    </source>
</evidence>
<evidence type="ECO:0000313" key="1">
    <source>
        <dbReference type="EMBL" id="QVK23075.1"/>
    </source>
</evidence>